<feature type="domain" description="NADP-dependent oxidoreductase" evidence="4">
    <location>
        <begin position="23"/>
        <end position="303"/>
    </location>
</feature>
<gene>
    <name evidence="5" type="ORF">QEH59_00910</name>
</gene>
<comment type="similarity">
    <text evidence="1">Belongs to the aldo/keto reductase family.</text>
</comment>
<evidence type="ECO:0000256" key="2">
    <source>
        <dbReference type="ARBA" id="ARBA00022857"/>
    </source>
</evidence>
<organism evidence="5 6">
    <name type="scientific">Thalassobacterium sedimentorum</name>
    <dbReference type="NCBI Taxonomy" id="3041258"/>
    <lineage>
        <taxon>Bacteria</taxon>
        <taxon>Pseudomonadati</taxon>
        <taxon>Verrucomicrobiota</taxon>
        <taxon>Opitutia</taxon>
        <taxon>Puniceicoccales</taxon>
        <taxon>Coraliomargaritaceae</taxon>
        <taxon>Thalassobacterium</taxon>
    </lineage>
</organism>
<dbReference type="PANTHER" id="PTHR43827">
    <property type="entry name" value="2,5-DIKETO-D-GLUCONIC ACID REDUCTASE"/>
    <property type="match status" value="1"/>
</dbReference>
<evidence type="ECO:0000256" key="3">
    <source>
        <dbReference type="ARBA" id="ARBA00023002"/>
    </source>
</evidence>
<sequence>MIHQNFTLNTGQIIPAVGFGCAFGNWTDETEMQGFRPELAWHGVTEALKAGYQHLDTAHCYGTERHVGDIVGRALSAGTVQREDLFITTKLAHPAAPPHVAISHRLTWNWGSVPDIQQRVMDDFEASKEKLGMGYVDLLLMHWPGDFVNKDKGFAREARLAIWEVFESLVKRGDAHGIGVCNFTADHIEDLISAGRTVPAVNQFELHPYCQDLELEAYCQSHNILVEAYAPFASGAYGILKDPVISEIAQQTGRSTGQVILRWQLQCGRVVLPKSSNPQRMAHNLQLFDFELDDAQIAKIDALAPKEAKRSTVDPATIP</sequence>
<dbReference type="SUPFAM" id="SSF51430">
    <property type="entry name" value="NAD(P)-linked oxidoreductase"/>
    <property type="match status" value="1"/>
</dbReference>
<protein>
    <submittedName>
        <fullName evidence="5">Aldo/keto reductase</fullName>
    </submittedName>
</protein>
<dbReference type="InterPro" id="IPR036812">
    <property type="entry name" value="NAD(P)_OxRdtase_dom_sf"/>
</dbReference>
<accession>A0ABU1ADZ1</accession>
<keyword evidence="3" id="KW-0560">Oxidoreductase</keyword>
<dbReference type="InterPro" id="IPR020471">
    <property type="entry name" value="AKR"/>
</dbReference>
<dbReference type="Proteomes" id="UP001243717">
    <property type="component" value="Unassembled WGS sequence"/>
</dbReference>
<dbReference type="PANTHER" id="PTHR43827:SF3">
    <property type="entry name" value="NADP-DEPENDENT OXIDOREDUCTASE DOMAIN-CONTAINING PROTEIN"/>
    <property type="match status" value="1"/>
</dbReference>
<dbReference type="Gene3D" id="3.20.20.100">
    <property type="entry name" value="NADP-dependent oxidoreductase domain"/>
    <property type="match status" value="1"/>
</dbReference>
<dbReference type="InterPro" id="IPR023210">
    <property type="entry name" value="NADP_OxRdtase_dom"/>
</dbReference>
<evidence type="ECO:0000313" key="5">
    <source>
        <dbReference type="EMBL" id="MDQ8192965.1"/>
    </source>
</evidence>
<keyword evidence="6" id="KW-1185">Reference proteome</keyword>
<evidence type="ECO:0000259" key="4">
    <source>
        <dbReference type="Pfam" id="PF00248"/>
    </source>
</evidence>
<dbReference type="PRINTS" id="PR00069">
    <property type="entry name" value="ALDKETRDTASE"/>
</dbReference>
<name>A0ABU1ADZ1_9BACT</name>
<dbReference type="EMBL" id="JARXIC010000001">
    <property type="protein sequence ID" value="MDQ8192965.1"/>
    <property type="molecule type" value="Genomic_DNA"/>
</dbReference>
<comment type="caution">
    <text evidence="5">The sequence shown here is derived from an EMBL/GenBank/DDBJ whole genome shotgun (WGS) entry which is preliminary data.</text>
</comment>
<dbReference type="CDD" id="cd19071">
    <property type="entry name" value="AKR_AKR1-5-like"/>
    <property type="match status" value="1"/>
</dbReference>
<evidence type="ECO:0000256" key="1">
    <source>
        <dbReference type="ARBA" id="ARBA00007905"/>
    </source>
</evidence>
<dbReference type="Pfam" id="PF00248">
    <property type="entry name" value="Aldo_ket_red"/>
    <property type="match status" value="1"/>
</dbReference>
<evidence type="ECO:0000313" key="6">
    <source>
        <dbReference type="Proteomes" id="UP001243717"/>
    </source>
</evidence>
<dbReference type="RefSeq" id="WP_308983473.1">
    <property type="nucleotide sequence ID" value="NZ_JARXIC010000001.1"/>
</dbReference>
<proteinExistence type="inferred from homology"/>
<keyword evidence="2" id="KW-0521">NADP</keyword>
<dbReference type="PIRSF" id="PIRSF000097">
    <property type="entry name" value="AKR"/>
    <property type="match status" value="1"/>
</dbReference>
<reference evidence="5 6" key="1">
    <citation type="submission" date="2023-04" db="EMBL/GenBank/DDBJ databases">
        <title>A novel bacteria isolated from coastal sediment.</title>
        <authorList>
            <person name="Liu X.-J."/>
            <person name="Du Z.-J."/>
        </authorList>
    </citation>
    <scope>NUCLEOTIDE SEQUENCE [LARGE SCALE GENOMIC DNA]</scope>
    <source>
        <strain evidence="5 6">SDUM461004</strain>
    </source>
</reference>